<feature type="domain" description="Aminotransferase class I/classII large" evidence="6">
    <location>
        <begin position="61"/>
        <end position="409"/>
    </location>
</feature>
<comment type="cofactor">
    <cofactor evidence="1">
        <name>pyridoxal 5'-phosphate</name>
        <dbReference type="ChEBI" id="CHEBI:597326"/>
    </cofactor>
</comment>
<dbReference type="GO" id="GO:0008483">
    <property type="term" value="F:transaminase activity"/>
    <property type="evidence" value="ECO:0007669"/>
    <property type="project" value="UniProtKB-KW"/>
</dbReference>
<dbReference type="InterPro" id="IPR050859">
    <property type="entry name" value="Class-I_PLP-dep_aminotransf"/>
</dbReference>
<keyword evidence="8" id="KW-1185">Reference proteome</keyword>
<dbReference type="Pfam" id="PF00155">
    <property type="entry name" value="Aminotran_1_2"/>
    <property type="match status" value="1"/>
</dbReference>
<dbReference type="InterPro" id="IPR015421">
    <property type="entry name" value="PyrdxlP-dep_Trfase_major"/>
</dbReference>
<evidence type="ECO:0000313" key="7">
    <source>
        <dbReference type="EMBL" id="MBS2964420.1"/>
    </source>
</evidence>
<dbReference type="EMBL" id="JAGSXH010000050">
    <property type="protein sequence ID" value="MBS2964420.1"/>
    <property type="molecule type" value="Genomic_DNA"/>
</dbReference>
<evidence type="ECO:0000256" key="4">
    <source>
        <dbReference type="ARBA" id="ARBA00022898"/>
    </source>
</evidence>
<feature type="region of interest" description="Disordered" evidence="5">
    <location>
        <begin position="443"/>
        <end position="465"/>
    </location>
</feature>
<dbReference type="PANTHER" id="PTHR42790">
    <property type="entry name" value="AMINOTRANSFERASE"/>
    <property type="match status" value="1"/>
</dbReference>
<evidence type="ECO:0000256" key="5">
    <source>
        <dbReference type="SAM" id="MobiDB-lite"/>
    </source>
</evidence>
<evidence type="ECO:0000256" key="2">
    <source>
        <dbReference type="ARBA" id="ARBA00022576"/>
    </source>
</evidence>
<keyword evidence="3" id="KW-0808">Transferase</keyword>
<dbReference type="CDD" id="cd00609">
    <property type="entry name" value="AAT_like"/>
    <property type="match status" value="1"/>
</dbReference>
<evidence type="ECO:0000259" key="6">
    <source>
        <dbReference type="Pfam" id="PF00155"/>
    </source>
</evidence>
<dbReference type="PANTHER" id="PTHR42790:SF19">
    <property type="entry name" value="KYNURENINE_ALPHA-AMINOADIPATE AMINOTRANSFERASE, MITOCHONDRIAL"/>
    <property type="match status" value="1"/>
</dbReference>
<proteinExistence type="predicted"/>
<dbReference type="Gene3D" id="3.40.640.10">
    <property type="entry name" value="Type I PLP-dependent aspartate aminotransferase-like (Major domain)"/>
    <property type="match status" value="1"/>
</dbReference>
<keyword evidence="2 7" id="KW-0032">Aminotransferase</keyword>
<dbReference type="SUPFAM" id="SSF53383">
    <property type="entry name" value="PLP-dependent transferases"/>
    <property type="match status" value="1"/>
</dbReference>
<keyword evidence="4" id="KW-0663">Pyridoxal phosphate</keyword>
<gene>
    <name evidence="7" type="ORF">KGA66_15285</name>
</gene>
<dbReference type="GO" id="GO:1901605">
    <property type="term" value="P:alpha-amino acid metabolic process"/>
    <property type="evidence" value="ECO:0007669"/>
    <property type="project" value="TreeGrafter"/>
</dbReference>
<dbReference type="GO" id="GO:0030170">
    <property type="term" value="F:pyridoxal phosphate binding"/>
    <property type="evidence" value="ECO:0007669"/>
    <property type="project" value="InterPro"/>
</dbReference>
<reference evidence="7" key="1">
    <citation type="submission" date="2021-04" db="EMBL/GenBank/DDBJ databases">
        <title>Genome based classification of Actinospica acidithermotolerans sp. nov., an actinobacterium isolated from an Indonesian hot spring.</title>
        <authorList>
            <person name="Kusuma A.B."/>
            <person name="Putra K.E."/>
            <person name="Nafisah S."/>
            <person name="Loh J."/>
            <person name="Nouioui I."/>
            <person name="Goodfellow M."/>
        </authorList>
    </citation>
    <scope>NUCLEOTIDE SEQUENCE</scope>
    <source>
        <strain evidence="7">DSM 45618</strain>
    </source>
</reference>
<comment type="caution">
    <text evidence="7">The sequence shown here is derived from an EMBL/GenBank/DDBJ whole genome shotgun (WGS) entry which is preliminary data.</text>
</comment>
<organism evidence="7 8">
    <name type="scientific">Actinocrinis puniceicyclus</name>
    <dbReference type="NCBI Taxonomy" id="977794"/>
    <lineage>
        <taxon>Bacteria</taxon>
        <taxon>Bacillati</taxon>
        <taxon>Actinomycetota</taxon>
        <taxon>Actinomycetes</taxon>
        <taxon>Catenulisporales</taxon>
        <taxon>Actinospicaceae</taxon>
        <taxon>Actinocrinis</taxon>
    </lineage>
</organism>
<evidence type="ECO:0000256" key="3">
    <source>
        <dbReference type="ARBA" id="ARBA00022679"/>
    </source>
</evidence>
<accession>A0A8J8BDF2</accession>
<evidence type="ECO:0000256" key="1">
    <source>
        <dbReference type="ARBA" id="ARBA00001933"/>
    </source>
</evidence>
<dbReference type="InterPro" id="IPR015422">
    <property type="entry name" value="PyrdxlP-dep_Trfase_small"/>
</dbReference>
<dbReference type="InterPro" id="IPR004839">
    <property type="entry name" value="Aminotransferase_I/II_large"/>
</dbReference>
<dbReference type="InterPro" id="IPR015424">
    <property type="entry name" value="PyrdxlP-dep_Trfase"/>
</dbReference>
<sequence>MTFLNEVTARHPQAVSFAPGRPYEGFFAFEDLHESLDAFAGHLRGELGYDEQQVRAALFQYGRTKGLIHELVARTVANDEGIAASPEDFVITVGAQEGMLLVLRALCAKRRDVILVSSPCYVGITGAARVLDIRTVALPEPEEWLEARGPDPEAVARAARALRDQGDRPRALYLVPDFANPSGASMPVEARRRLLEVAAREDLLIIEDNPYGFFAAEPGPPRPTLKALDQDARVIYLGSFAKTCLPGARVGYVIADQPVIDRDGRRSRLADELAKIKSMTTVNSSAVSQAVIGGMLVRHGFRLRAANARAVGFYANNLRTLLTALERAFPPARRDRLGVRWNRPEGGFFVQLSVAFTADAAALERCARDYGVLWTPMAAFHPDGSGARRLRLSCSYLTPELIEEGVRRLAAFIHDATLGDATLGDATFRNATLGDTATGEADIRDAEIRRAPRPEAAQRGDVIEH</sequence>
<dbReference type="Proteomes" id="UP000677913">
    <property type="component" value="Unassembled WGS sequence"/>
</dbReference>
<name>A0A8J8BDF2_9ACTN</name>
<dbReference type="AlphaFoldDB" id="A0A8J8BDF2"/>
<evidence type="ECO:0000313" key="8">
    <source>
        <dbReference type="Proteomes" id="UP000677913"/>
    </source>
</evidence>
<dbReference type="Gene3D" id="3.90.1150.10">
    <property type="entry name" value="Aspartate Aminotransferase, domain 1"/>
    <property type="match status" value="1"/>
</dbReference>
<protein>
    <submittedName>
        <fullName evidence="7">PLP-dependent aminotransferase family protein</fullName>
    </submittedName>
</protein>